<evidence type="ECO:0000313" key="8">
    <source>
        <dbReference type="EMBL" id="SVC50836.1"/>
    </source>
</evidence>
<proteinExistence type="inferred from homology"/>
<dbReference type="PANTHER" id="PTHR48086">
    <property type="entry name" value="SODIUM/PROLINE SYMPORTER-RELATED"/>
    <property type="match status" value="1"/>
</dbReference>
<dbReference type="PROSITE" id="PS50283">
    <property type="entry name" value="NA_SOLUT_SYMP_3"/>
    <property type="match status" value="1"/>
</dbReference>
<keyword evidence="3" id="KW-0813">Transport</keyword>
<dbReference type="EMBL" id="UINC01095059">
    <property type="protein sequence ID" value="SVC50836.1"/>
    <property type="molecule type" value="Genomic_DNA"/>
</dbReference>
<feature type="non-terminal residue" evidence="8">
    <location>
        <position position="306"/>
    </location>
</feature>
<feature type="transmembrane region" description="Helical" evidence="7">
    <location>
        <begin position="76"/>
        <end position="102"/>
    </location>
</feature>
<dbReference type="GO" id="GO:0022857">
    <property type="term" value="F:transmembrane transporter activity"/>
    <property type="evidence" value="ECO:0007669"/>
    <property type="project" value="InterPro"/>
</dbReference>
<feature type="transmembrane region" description="Helical" evidence="7">
    <location>
        <begin position="50"/>
        <end position="70"/>
    </location>
</feature>
<protein>
    <recommendedName>
        <fullName evidence="9">Sodium:solute symporter family protein</fullName>
    </recommendedName>
</protein>
<feature type="transmembrane region" description="Helical" evidence="7">
    <location>
        <begin position="278"/>
        <end position="304"/>
    </location>
</feature>
<evidence type="ECO:0000256" key="1">
    <source>
        <dbReference type="ARBA" id="ARBA00004141"/>
    </source>
</evidence>
<evidence type="ECO:0000256" key="5">
    <source>
        <dbReference type="ARBA" id="ARBA00022989"/>
    </source>
</evidence>
<evidence type="ECO:0000256" key="2">
    <source>
        <dbReference type="ARBA" id="ARBA00006434"/>
    </source>
</evidence>
<dbReference type="Gene3D" id="1.20.1730.10">
    <property type="entry name" value="Sodium/glucose cotransporter"/>
    <property type="match status" value="1"/>
</dbReference>
<keyword evidence="6 7" id="KW-0472">Membrane</keyword>
<sequence>MELPNSNFGTIDWVIVIVYMFGTVVIGLYVNRYIRNMSDYIVAGRSLRSYLAVATMVGSELGLVTVMYSAQKGFTGGFAAFHIGLIAGVVTLIVGITGFIVVPLRKMGVMTIPEFYEKRFSRGVRITGGLLLALSGILNMGLFLKAGAIFVTGLTGMTDPTSVALVMTVMLALVLIYTILGGMVSVVITDYIQFVVLSFGIILASGIAIAKLGWSSIVETVVTVHGEAGFNPLVEGSGFGPSYVMWMIFTAGLVSCAVWQTAVMRACAAESTEVVKKLYMWSSIGFLIRFMVPQFLGICALTYLSM</sequence>
<reference evidence="8" key="1">
    <citation type="submission" date="2018-05" db="EMBL/GenBank/DDBJ databases">
        <authorList>
            <person name="Lanie J.A."/>
            <person name="Ng W.-L."/>
            <person name="Kazmierczak K.M."/>
            <person name="Andrzejewski T.M."/>
            <person name="Davidsen T.M."/>
            <person name="Wayne K.J."/>
            <person name="Tettelin H."/>
            <person name="Glass J.I."/>
            <person name="Rusch D."/>
            <person name="Podicherti R."/>
            <person name="Tsui H.-C.T."/>
            <person name="Winkler M.E."/>
        </authorList>
    </citation>
    <scope>NUCLEOTIDE SEQUENCE</scope>
</reference>
<comment type="subcellular location">
    <subcellularLocation>
        <location evidence="1">Membrane</location>
        <topology evidence="1">Multi-pass membrane protein</topology>
    </subcellularLocation>
</comment>
<dbReference type="InterPro" id="IPR050277">
    <property type="entry name" value="Sodium:Solute_Symporter"/>
</dbReference>
<dbReference type="InterPro" id="IPR038377">
    <property type="entry name" value="Na/Glc_symporter_sf"/>
</dbReference>
<comment type="similarity">
    <text evidence="2">Belongs to the sodium:solute symporter (SSF) (TC 2.A.21) family.</text>
</comment>
<evidence type="ECO:0000256" key="3">
    <source>
        <dbReference type="ARBA" id="ARBA00022448"/>
    </source>
</evidence>
<evidence type="ECO:0000256" key="4">
    <source>
        <dbReference type="ARBA" id="ARBA00022692"/>
    </source>
</evidence>
<gene>
    <name evidence="8" type="ORF">METZ01_LOCUS303690</name>
</gene>
<feature type="transmembrane region" description="Helical" evidence="7">
    <location>
        <begin position="164"/>
        <end position="187"/>
    </location>
</feature>
<dbReference type="Pfam" id="PF00474">
    <property type="entry name" value="SSF"/>
    <property type="match status" value="1"/>
</dbReference>
<feature type="transmembrane region" description="Helical" evidence="7">
    <location>
        <begin position="13"/>
        <end position="30"/>
    </location>
</feature>
<dbReference type="PANTHER" id="PTHR48086:SF7">
    <property type="entry name" value="SODIUM-SOLUTE SYMPORTER-RELATED"/>
    <property type="match status" value="1"/>
</dbReference>
<feature type="transmembrane region" description="Helical" evidence="7">
    <location>
        <begin position="243"/>
        <end position="266"/>
    </location>
</feature>
<feature type="transmembrane region" description="Helical" evidence="7">
    <location>
        <begin position="194"/>
        <end position="214"/>
    </location>
</feature>
<dbReference type="AlphaFoldDB" id="A0A382MQ37"/>
<evidence type="ECO:0000256" key="7">
    <source>
        <dbReference type="SAM" id="Phobius"/>
    </source>
</evidence>
<organism evidence="8">
    <name type="scientific">marine metagenome</name>
    <dbReference type="NCBI Taxonomy" id="408172"/>
    <lineage>
        <taxon>unclassified sequences</taxon>
        <taxon>metagenomes</taxon>
        <taxon>ecological metagenomes</taxon>
    </lineage>
</organism>
<feature type="transmembrane region" description="Helical" evidence="7">
    <location>
        <begin position="123"/>
        <end position="144"/>
    </location>
</feature>
<keyword evidence="4 7" id="KW-0812">Transmembrane</keyword>
<dbReference type="InterPro" id="IPR001734">
    <property type="entry name" value="Na/solute_symporter"/>
</dbReference>
<keyword evidence="5 7" id="KW-1133">Transmembrane helix</keyword>
<name>A0A382MQ37_9ZZZZ</name>
<accession>A0A382MQ37</accession>
<dbReference type="GO" id="GO:0005886">
    <property type="term" value="C:plasma membrane"/>
    <property type="evidence" value="ECO:0007669"/>
    <property type="project" value="TreeGrafter"/>
</dbReference>
<evidence type="ECO:0008006" key="9">
    <source>
        <dbReference type="Google" id="ProtNLM"/>
    </source>
</evidence>
<evidence type="ECO:0000256" key="6">
    <source>
        <dbReference type="ARBA" id="ARBA00023136"/>
    </source>
</evidence>